<dbReference type="Pfam" id="PF01337">
    <property type="entry name" value="Barstar"/>
    <property type="match status" value="1"/>
</dbReference>
<feature type="domain" description="Barstar (barnase inhibitor)" evidence="2">
    <location>
        <begin position="2"/>
        <end position="79"/>
    </location>
</feature>
<sequence length="89" mass="10148">MQIDLSSIETEEQLHTLLSSVLSFPVFYGQNWDAFWDSITGLVELPENIEFTGSQSLRLALPSSYQQLQSCFADLKNEYPNINCSVVWN</sequence>
<dbReference type="InterPro" id="IPR035905">
    <property type="entry name" value="Barstar-like_sf"/>
</dbReference>
<dbReference type="InterPro" id="IPR000468">
    <property type="entry name" value="Barstar"/>
</dbReference>
<dbReference type="CDD" id="cd05140">
    <property type="entry name" value="Barstar_AU1054-like"/>
    <property type="match status" value="1"/>
</dbReference>
<evidence type="ECO:0000259" key="2">
    <source>
        <dbReference type="Pfam" id="PF01337"/>
    </source>
</evidence>
<reference evidence="3 4" key="1">
    <citation type="submission" date="2019-08" db="EMBL/GenBank/DDBJ databases">
        <title>Emerging of two pre-pandemic pathogenic O4:KUT lineages of Vibrio parahaemolyticus in coastal eastern China.</title>
        <authorList>
            <person name="Yu H."/>
        </authorList>
    </citation>
    <scope>NUCLEOTIDE SEQUENCE [LARGE SCALE GENOMIC DNA]</scope>
    <source>
        <strain evidence="3 4">HZ17-383</strain>
    </source>
</reference>
<proteinExistence type="inferred from homology"/>
<dbReference type="AlphaFoldDB" id="A0AA46QSB5"/>
<evidence type="ECO:0000313" key="3">
    <source>
        <dbReference type="EMBL" id="TXN13600.1"/>
    </source>
</evidence>
<dbReference type="Gene3D" id="3.30.370.10">
    <property type="entry name" value="Barstar-like"/>
    <property type="match status" value="1"/>
</dbReference>
<name>A0AA46QSB5_VIBPH</name>
<accession>A0AA46QSB5</accession>
<organism evidence="3 4">
    <name type="scientific">Vibrio parahaemolyticus</name>
    <dbReference type="NCBI Taxonomy" id="670"/>
    <lineage>
        <taxon>Bacteria</taxon>
        <taxon>Pseudomonadati</taxon>
        <taxon>Pseudomonadota</taxon>
        <taxon>Gammaproteobacteria</taxon>
        <taxon>Vibrionales</taxon>
        <taxon>Vibrionaceae</taxon>
        <taxon>Vibrio</taxon>
    </lineage>
</organism>
<dbReference type="EMBL" id="VRMQ01000011">
    <property type="protein sequence ID" value="TXN13600.1"/>
    <property type="molecule type" value="Genomic_DNA"/>
</dbReference>
<dbReference type="Proteomes" id="UP000321504">
    <property type="component" value="Unassembled WGS sequence"/>
</dbReference>
<dbReference type="SUPFAM" id="SSF52038">
    <property type="entry name" value="Barstar-related"/>
    <property type="match status" value="1"/>
</dbReference>
<protein>
    <submittedName>
        <fullName evidence="3">Ribonuclease inhibitor</fullName>
    </submittedName>
</protein>
<comment type="caution">
    <text evidence="3">The sequence shown here is derived from an EMBL/GenBank/DDBJ whole genome shotgun (WGS) entry which is preliminary data.</text>
</comment>
<evidence type="ECO:0000256" key="1">
    <source>
        <dbReference type="ARBA" id="ARBA00006845"/>
    </source>
</evidence>
<gene>
    <name evidence="3" type="ORF">FVP01_23180</name>
</gene>
<evidence type="ECO:0000313" key="4">
    <source>
        <dbReference type="Proteomes" id="UP000321504"/>
    </source>
</evidence>
<comment type="similarity">
    <text evidence="1">Belongs to the barstar family.</text>
</comment>
<dbReference type="RefSeq" id="WP_080256823.1">
    <property type="nucleotide sequence ID" value="NZ_VRMQ01000011.1"/>
</dbReference>